<evidence type="ECO:0000313" key="2">
    <source>
        <dbReference type="Proteomes" id="UP001217089"/>
    </source>
</evidence>
<proteinExistence type="predicted"/>
<accession>A0ABQ9F5U1</accession>
<protein>
    <submittedName>
        <fullName evidence="1">Uncharacterized protein</fullName>
    </submittedName>
</protein>
<organism evidence="1 2">
    <name type="scientific">Tegillarca granosa</name>
    <name type="common">Malaysian cockle</name>
    <name type="synonym">Anadara granosa</name>
    <dbReference type="NCBI Taxonomy" id="220873"/>
    <lineage>
        <taxon>Eukaryota</taxon>
        <taxon>Metazoa</taxon>
        <taxon>Spiralia</taxon>
        <taxon>Lophotrochozoa</taxon>
        <taxon>Mollusca</taxon>
        <taxon>Bivalvia</taxon>
        <taxon>Autobranchia</taxon>
        <taxon>Pteriomorphia</taxon>
        <taxon>Arcoida</taxon>
        <taxon>Arcoidea</taxon>
        <taxon>Arcidae</taxon>
        <taxon>Tegillarca</taxon>
    </lineage>
</organism>
<dbReference type="Proteomes" id="UP001217089">
    <property type="component" value="Unassembled WGS sequence"/>
</dbReference>
<gene>
    <name evidence="1" type="ORF">KUTeg_010111</name>
</gene>
<comment type="caution">
    <text evidence="1">The sequence shown here is derived from an EMBL/GenBank/DDBJ whole genome shotgun (WGS) entry which is preliminary data.</text>
</comment>
<name>A0ABQ9F5U1_TEGGR</name>
<dbReference type="EMBL" id="JARBDR010000440">
    <property type="protein sequence ID" value="KAJ8312738.1"/>
    <property type="molecule type" value="Genomic_DNA"/>
</dbReference>
<reference evidence="1 2" key="1">
    <citation type="submission" date="2022-12" db="EMBL/GenBank/DDBJ databases">
        <title>Chromosome-level genome of Tegillarca granosa.</title>
        <authorList>
            <person name="Kim J."/>
        </authorList>
    </citation>
    <scope>NUCLEOTIDE SEQUENCE [LARGE SCALE GENOMIC DNA]</scope>
    <source>
        <strain evidence="1">Teg-2019</strain>
        <tissue evidence="1">Adductor muscle</tissue>
    </source>
</reference>
<sequence length="164" mass="19121">MVPENTLRDRVLVKIDPETTVMGKVPLFSQYDKAKLLTHFETTAAYGYGYTLQECTDIATEFTIQLGKRTADKPLTMKWMRGLRERWPDMQKFSPRALEYTMAKMTKATIVMKYFDNLEQSLKRYGLIDKPHLILNIDEKGMSVDHKLSHDMVNADYCPPSYIW</sequence>
<keyword evidence="2" id="KW-1185">Reference proteome</keyword>
<evidence type="ECO:0000313" key="1">
    <source>
        <dbReference type="EMBL" id="KAJ8312738.1"/>
    </source>
</evidence>